<feature type="compositionally biased region" description="Basic and acidic residues" evidence="10">
    <location>
        <begin position="59"/>
        <end position="74"/>
    </location>
</feature>
<organism evidence="12 13">
    <name type="scientific">Gnomoniopsis smithogilvyi</name>
    <dbReference type="NCBI Taxonomy" id="1191159"/>
    <lineage>
        <taxon>Eukaryota</taxon>
        <taxon>Fungi</taxon>
        <taxon>Dikarya</taxon>
        <taxon>Ascomycota</taxon>
        <taxon>Pezizomycotina</taxon>
        <taxon>Sordariomycetes</taxon>
        <taxon>Sordariomycetidae</taxon>
        <taxon>Diaporthales</taxon>
        <taxon>Gnomoniaceae</taxon>
        <taxon>Gnomoniopsis</taxon>
    </lineage>
</organism>
<evidence type="ECO:0000256" key="9">
    <source>
        <dbReference type="ARBA" id="ARBA00023242"/>
    </source>
</evidence>
<dbReference type="EMBL" id="JAPEVB010000001">
    <property type="protein sequence ID" value="KAJ4397520.1"/>
    <property type="molecule type" value="Genomic_DNA"/>
</dbReference>
<dbReference type="GO" id="GO:0005634">
    <property type="term" value="C:nucleus"/>
    <property type="evidence" value="ECO:0007669"/>
    <property type="project" value="UniProtKB-SubCell"/>
</dbReference>
<evidence type="ECO:0000256" key="3">
    <source>
        <dbReference type="ARBA" id="ARBA00004496"/>
    </source>
</evidence>
<comment type="similarity">
    <text evidence="4">Belongs to the YAE1 family.</text>
</comment>
<comment type="function">
    <text evidence="1">The complex LTO1:YAE1 may function as a target specific adapter that probably recruits apo-RPLI1 to the cytosolic iron-sulfur protein assembly (CIA) complex machinery. May be required for biogenesis of the large ribosomal subunit and initiation of translation.</text>
</comment>
<evidence type="ECO:0000313" key="12">
    <source>
        <dbReference type="EMBL" id="KAJ4397520.1"/>
    </source>
</evidence>
<sequence length="256" mass="27885">MLLKQSNPEHATNTGTMSPRSLSPSDTARHPIPHNDPLDDVFGADNSPVFDQDFDDDESRPMDFSDRHHPSDMHRLQQEHTTAGYRDGIAVAKASSIQAGFDEGFSLGGTIGLKVGRLLGLLEGIVGALGGENDTTSESEAATKLLSDARVDLDLRSMFSPKFWNEDGTWKYEVDEKEAEGEGVVLFSHVAEAHPLVKKWTATVAEQMSKWGLQEQLPLLQRSGDEDRVALEPAAKAKASTQSQSEAKAPSDALSW</sequence>
<feature type="compositionally biased region" description="Polar residues" evidence="10">
    <location>
        <begin position="1"/>
        <end position="26"/>
    </location>
</feature>
<dbReference type="Proteomes" id="UP001140453">
    <property type="component" value="Unassembled WGS sequence"/>
</dbReference>
<feature type="compositionally biased region" description="Low complexity" evidence="10">
    <location>
        <begin position="234"/>
        <end position="248"/>
    </location>
</feature>
<evidence type="ECO:0000256" key="5">
    <source>
        <dbReference type="ARBA" id="ARBA00011427"/>
    </source>
</evidence>
<gene>
    <name evidence="12" type="primary">YAE1</name>
    <name evidence="12" type="ORF">N0V93_001751</name>
</gene>
<dbReference type="InterPro" id="IPR038881">
    <property type="entry name" value="Yae1-like"/>
</dbReference>
<evidence type="ECO:0000256" key="1">
    <source>
        <dbReference type="ARBA" id="ARBA00003836"/>
    </source>
</evidence>
<evidence type="ECO:0000313" key="13">
    <source>
        <dbReference type="Proteomes" id="UP001140453"/>
    </source>
</evidence>
<dbReference type="Pfam" id="PF09811">
    <property type="entry name" value="Yae1_N"/>
    <property type="match status" value="1"/>
</dbReference>
<accession>A0A9W9D2X0</accession>
<evidence type="ECO:0000256" key="2">
    <source>
        <dbReference type="ARBA" id="ARBA00004123"/>
    </source>
</evidence>
<name>A0A9W9D2X0_9PEZI</name>
<dbReference type="PANTHER" id="PTHR18829:SF0">
    <property type="entry name" value="PROTEIN YAE1 HOMOLOG"/>
    <property type="match status" value="1"/>
</dbReference>
<reference evidence="12" key="1">
    <citation type="submission" date="2022-10" db="EMBL/GenBank/DDBJ databases">
        <title>Tapping the CABI collections for fungal endophytes: first genome assemblies for Collariella, Neodidymelliopsis, Ascochyta clinopodiicola, Didymella pomorum, Didymosphaeria variabile, Neocosmospora piperis and Neocucurbitaria cava.</title>
        <authorList>
            <person name="Hill R."/>
        </authorList>
    </citation>
    <scope>NUCLEOTIDE SEQUENCE</scope>
    <source>
        <strain evidence="12">IMI 355082</strain>
    </source>
</reference>
<keyword evidence="9" id="KW-0539">Nucleus</keyword>
<dbReference type="PANTHER" id="PTHR18829">
    <property type="entry name" value="PROTEIN YAE1 HOMOLOG"/>
    <property type="match status" value="1"/>
</dbReference>
<keyword evidence="13" id="KW-1185">Reference proteome</keyword>
<dbReference type="OrthoDB" id="20086at2759"/>
<evidence type="ECO:0000256" key="6">
    <source>
        <dbReference type="ARBA" id="ARBA00017286"/>
    </source>
</evidence>
<comment type="subcellular location">
    <subcellularLocation>
        <location evidence="3">Cytoplasm</location>
    </subcellularLocation>
    <subcellularLocation>
        <location evidence="2">Nucleus</location>
    </subcellularLocation>
</comment>
<evidence type="ECO:0000256" key="4">
    <source>
        <dbReference type="ARBA" id="ARBA00007096"/>
    </source>
</evidence>
<dbReference type="AlphaFoldDB" id="A0A9W9D2X0"/>
<dbReference type="InterPro" id="IPR019191">
    <property type="entry name" value="Essential_protein_Yae1_N"/>
</dbReference>
<feature type="region of interest" description="Disordered" evidence="10">
    <location>
        <begin position="1"/>
        <end position="74"/>
    </location>
</feature>
<proteinExistence type="inferred from homology"/>
<comment type="caution">
    <text evidence="12">The sequence shown here is derived from an EMBL/GenBank/DDBJ whole genome shotgun (WGS) entry which is preliminary data.</text>
</comment>
<evidence type="ECO:0000256" key="7">
    <source>
        <dbReference type="ARBA" id="ARBA00018400"/>
    </source>
</evidence>
<evidence type="ECO:0000256" key="10">
    <source>
        <dbReference type="SAM" id="MobiDB-lite"/>
    </source>
</evidence>
<evidence type="ECO:0000256" key="8">
    <source>
        <dbReference type="ARBA" id="ARBA00022490"/>
    </source>
</evidence>
<evidence type="ECO:0000259" key="11">
    <source>
        <dbReference type="Pfam" id="PF09811"/>
    </source>
</evidence>
<protein>
    <recommendedName>
        <fullName evidence="7">Protein YAE1</fullName>
    </recommendedName>
    <alternativeName>
        <fullName evidence="6">Protein yae1</fullName>
    </alternativeName>
</protein>
<keyword evidence="8" id="KW-0963">Cytoplasm</keyword>
<dbReference type="GO" id="GO:0005737">
    <property type="term" value="C:cytoplasm"/>
    <property type="evidence" value="ECO:0007669"/>
    <property type="project" value="UniProtKB-SubCell"/>
</dbReference>
<feature type="domain" description="Essential protein Yae1 N-terminal" evidence="11">
    <location>
        <begin position="84"/>
        <end position="122"/>
    </location>
</feature>
<feature type="region of interest" description="Disordered" evidence="10">
    <location>
        <begin position="224"/>
        <end position="256"/>
    </location>
</feature>
<comment type="subunit">
    <text evidence="5">May form a complex with LTO1.</text>
</comment>